<dbReference type="Pfam" id="PF13337">
    <property type="entry name" value="BrxL_ATPase"/>
    <property type="match status" value="1"/>
</dbReference>
<comment type="caution">
    <text evidence="3">The sequence shown here is derived from an EMBL/GenBank/DDBJ whole genome shotgun (WGS) entry which is preliminary data.</text>
</comment>
<dbReference type="SUPFAM" id="SSF54211">
    <property type="entry name" value="Ribosomal protein S5 domain 2-like"/>
    <property type="match status" value="1"/>
</dbReference>
<proteinExistence type="predicted"/>
<accession>A0AAJ1AGE0</accession>
<dbReference type="EMBL" id="JAAXEP010000031">
    <property type="protein sequence ID" value="MBY5633153.1"/>
    <property type="molecule type" value="Genomic_DNA"/>
</dbReference>
<dbReference type="GO" id="GO:0004176">
    <property type="term" value="F:ATP-dependent peptidase activity"/>
    <property type="evidence" value="ECO:0007669"/>
    <property type="project" value="InterPro"/>
</dbReference>
<dbReference type="PRINTS" id="PR00830">
    <property type="entry name" value="ENDOLAPTASE"/>
</dbReference>
<evidence type="ECO:0000313" key="3">
    <source>
        <dbReference type="EMBL" id="MBY5633153.1"/>
    </source>
</evidence>
<name>A0AAJ1AGE0_RHILE</name>
<dbReference type="Pfam" id="PF05362">
    <property type="entry name" value="Lon_C"/>
    <property type="match status" value="1"/>
</dbReference>
<evidence type="ECO:0000259" key="1">
    <source>
        <dbReference type="Pfam" id="PF05362"/>
    </source>
</evidence>
<dbReference type="AlphaFoldDB" id="A0AAJ1AGE0"/>
<dbReference type="Gene3D" id="3.30.230.10">
    <property type="match status" value="1"/>
</dbReference>
<dbReference type="Pfam" id="PF20442">
    <property type="entry name" value="BrxL_N"/>
    <property type="match status" value="1"/>
</dbReference>
<feature type="domain" description="BREX system Lon protease-like BrxL N-terminal" evidence="2">
    <location>
        <begin position="13"/>
        <end position="143"/>
    </location>
</feature>
<dbReference type="GO" id="GO:0006508">
    <property type="term" value="P:proteolysis"/>
    <property type="evidence" value="ECO:0007669"/>
    <property type="project" value="UniProtKB-KW"/>
</dbReference>
<sequence length="681" mass="75193">MALDELDRKAAAAFPGHIVRKDLVRRFRGQFPVPTYVVEFMLGRYCASTEPEEIEEGLQMVQSQLSDRTVRAGEEELFKSRARDRGSVRIIDIVTARLDAKTDSYLATLPSLRLNDVRIADKIVHDHERMLTGGFYAEVELGYDASIAQEKGGRPFEVMNLREIQLSTRDILDKIAVGRAQLTTADWKNFLLRSVGLEPERLSQRAQDAMLLRMVPFVEANYNIVELGPRGTGKSHLFQQVSPYAHLVSGGKATVARMFVNMSNGQRGLVCQYDVVCFDEVSGISFDQKDGVNIMKGYMESGEFSRGRESIRAEGSIVMVGNFDVDVQHQQRVGHLFGPMPPEMRNDTAFMDRIHCYLPGWDVPKMSKDLFTDQFGLVSDVLAECFSRLRAQTRVNVLPGRVHFGGALSGRDQNAVNKTVSGLLKLMYPDPATTVPDEDLEWAVRLALEVRRRVKEQQKRIGSAEFRNTQFSYVMGLDGVEKFVSTPELQSEDSIGSDPLPAGQVWAISPGGQDEATGLFRIEVTESNGSGVRILNQAPPGPFRESVRIAEQNLYARARDLVGERNPREHEFAVQLRSFDAAKSGAQIGVGVLVGLCSALLGKPLKGGLIISGGITLGGSLEPIHNPVDVVELAMEKGANAVLVPVACRRALIDLSDEVATKVQVLFYADASDALRKALHE</sequence>
<organism evidence="3 4">
    <name type="scientific">Rhizobium leguminosarum</name>
    <dbReference type="NCBI Taxonomy" id="384"/>
    <lineage>
        <taxon>Bacteria</taxon>
        <taxon>Pseudomonadati</taxon>
        <taxon>Pseudomonadota</taxon>
        <taxon>Alphaproteobacteria</taxon>
        <taxon>Hyphomicrobiales</taxon>
        <taxon>Rhizobiaceae</taxon>
        <taxon>Rhizobium/Agrobacterium group</taxon>
        <taxon>Rhizobium</taxon>
    </lineage>
</organism>
<dbReference type="InterPro" id="IPR014061">
    <property type="entry name" value="BrxL-like"/>
</dbReference>
<dbReference type="Proteomes" id="UP000825699">
    <property type="component" value="Unassembled WGS sequence"/>
</dbReference>
<reference evidence="3" key="1">
    <citation type="submission" date="2020-04" db="EMBL/GenBank/DDBJ databases">
        <title>Global-level population genomics supports evidence of horizontal gene transfer on evolution of Rhizobia in Lentils.</title>
        <authorList>
            <person name="Gai Y."/>
            <person name="Cook D."/>
            <person name="Riely B."/>
        </authorList>
    </citation>
    <scope>NUCLEOTIDE SEQUENCE</scope>
    <source>
        <strain evidence="3">Derici101B</strain>
    </source>
</reference>
<dbReference type="InterPro" id="IPR008269">
    <property type="entry name" value="Lon_proteolytic"/>
</dbReference>
<gene>
    <name evidence="3" type="primary">brxL</name>
    <name evidence="3" type="ORF">HFO42_34620</name>
</gene>
<evidence type="ECO:0000259" key="2">
    <source>
        <dbReference type="Pfam" id="PF20442"/>
    </source>
</evidence>
<feature type="domain" description="Lon proteolytic" evidence="1">
    <location>
        <begin position="520"/>
        <end position="680"/>
    </location>
</feature>
<keyword evidence="3" id="KW-0378">Hydrolase</keyword>
<dbReference type="NCBIfam" id="TIGR02653">
    <property type="entry name" value="Lon_rel_chp"/>
    <property type="match status" value="1"/>
</dbReference>
<dbReference type="InterPro" id="IPR020568">
    <property type="entry name" value="Ribosomal_Su5_D2-typ_SF"/>
</dbReference>
<evidence type="ECO:0000313" key="4">
    <source>
        <dbReference type="Proteomes" id="UP000825699"/>
    </source>
</evidence>
<keyword evidence="3" id="KW-0645">Protease</keyword>
<dbReference type="GO" id="GO:0004252">
    <property type="term" value="F:serine-type endopeptidase activity"/>
    <property type="evidence" value="ECO:0007669"/>
    <property type="project" value="InterPro"/>
</dbReference>
<dbReference type="InterPro" id="IPR027417">
    <property type="entry name" value="P-loop_NTPase"/>
</dbReference>
<dbReference type="InterPro" id="IPR014721">
    <property type="entry name" value="Ribsml_uS5_D2-typ_fold_subgr"/>
</dbReference>
<dbReference type="NCBIfam" id="TIGR02688">
    <property type="entry name" value="BREX system Lon protease-like protein BrxL"/>
    <property type="match status" value="1"/>
</dbReference>
<dbReference type="SUPFAM" id="SSF52540">
    <property type="entry name" value="P-loop containing nucleoside triphosphate hydrolases"/>
    <property type="match status" value="1"/>
</dbReference>
<dbReference type="InterPro" id="IPR013473">
    <property type="entry name" value="BrxL"/>
</dbReference>
<dbReference type="InterPro" id="IPR046838">
    <property type="entry name" value="BrxL_N"/>
</dbReference>
<protein>
    <submittedName>
        <fullName evidence="3">Protease Lon-related BREX system protein BrxL</fullName>
    </submittedName>
</protein>